<evidence type="ECO:0000256" key="1">
    <source>
        <dbReference type="ARBA" id="ARBA00010617"/>
    </source>
</evidence>
<sequence length="512" mass="56685">MERELWLLCAILVASLLSYLNSTRRHRSRRQPPGPTPLPLIGNLLDLRGGNLHHALARLARVHGPVMRLELGLTMAVVVSTRDAAREAFTRHDRRLGARAVPDTARALGFSDRSMIWLPGSDPRWKTTRGVVAAHVFSSRSLEKVRGVREIKVRDLVSSVRRRAGEEVDVAQAVYGGVLGILSSSFFSTDDVVSVASAQGLREVMEELVECIAKPNVSDLFPFVRPLDLQGWRRWAAVRFEKVFRILDDIIDRRLAETTDASSEGTRGDFLDALLDLLNQDKISRDSLTTVLFDVFAAGSDTMALTVAWAMAELLHNPASMAKMRAEIEYALGGKETIEETDATSLPYLQAVVKEAMRLHPVAPLMLPYQATEDGVEIGGYAVPRGCTVIFNSWAIMRDPAAWERPDEFVPERWFQDGAAKMDFRGKEFEFVPFGSGRRLCPGLPLAERIVPFVLASLLHAFEWKLPNGMSAEQLDVSERFTTANVMVVPLKAVPIVITCSARNGAGSKDVV</sequence>
<evidence type="ECO:0000256" key="2">
    <source>
        <dbReference type="ARBA" id="ARBA00022723"/>
    </source>
</evidence>
<dbReference type="GO" id="GO:0020037">
    <property type="term" value="F:heme binding"/>
    <property type="evidence" value="ECO:0007669"/>
    <property type="project" value="InterPro"/>
</dbReference>
<dbReference type="PRINTS" id="PR00463">
    <property type="entry name" value="EP450I"/>
</dbReference>
<dbReference type="GO" id="GO:0006952">
    <property type="term" value="P:defense response"/>
    <property type="evidence" value="ECO:0007669"/>
    <property type="project" value="UniProtKB-KW"/>
</dbReference>
<keyword evidence="3" id="KW-0611">Plant defense</keyword>
<comment type="cofactor">
    <cofactor evidence="6">
        <name>heme</name>
        <dbReference type="ChEBI" id="CHEBI:30413"/>
    </cofactor>
</comment>
<keyword evidence="6 7" id="KW-0349">Heme</keyword>
<dbReference type="InterPro" id="IPR036396">
    <property type="entry name" value="Cyt_P450_sf"/>
</dbReference>
<organism evidence="8 9">
    <name type="scientific">Eleusine coracana subsp. coracana</name>
    <dbReference type="NCBI Taxonomy" id="191504"/>
    <lineage>
        <taxon>Eukaryota</taxon>
        <taxon>Viridiplantae</taxon>
        <taxon>Streptophyta</taxon>
        <taxon>Embryophyta</taxon>
        <taxon>Tracheophyta</taxon>
        <taxon>Spermatophyta</taxon>
        <taxon>Magnoliopsida</taxon>
        <taxon>Liliopsida</taxon>
        <taxon>Poales</taxon>
        <taxon>Poaceae</taxon>
        <taxon>PACMAD clade</taxon>
        <taxon>Chloridoideae</taxon>
        <taxon>Cynodonteae</taxon>
        <taxon>Eleusininae</taxon>
        <taxon>Eleusine</taxon>
    </lineage>
</organism>
<dbReference type="PRINTS" id="PR00385">
    <property type="entry name" value="P450"/>
</dbReference>
<evidence type="ECO:0000313" key="9">
    <source>
        <dbReference type="Proteomes" id="UP001054889"/>
    </source>
</evidence>
<dbReference type="Gene3D" id="1.10.630.10">
    <property type="entry name" value="Cytochrome P450"/>
    <property type="match status" value="1"/>
</dbReference>
<dbReference type="GO" id="GO:0016709">
    <property type="term" value="F:oxidoreductase activity, acting on paired donors, with incorporation or reduction of molecular oxygen, NAD(P)H as one donor, and incorporation of one atom of oxygen"/>
    <property type="evidence" value="ECO:0007669"/>
    <property type="project" value="UniProtKB-ARBA"/>
</dbReference>
<comment type="caution">
    <text evidence="8">The sequence shown here is derived from an EMBL/GenBank/DDBJ whole genome shotgun (WGS) entry which is preliminary data.</text>
</comment>
<reference evidence="8" key="1">
    <citation type="journal article" date="2018" name="DNA Res.">
        <title>Multiple hybrid de novo genome assembly of finger millet, an orphan allotetraploid crop.</title>
        <authorList>
            <person name="Hatakeyama M."/>
            <person name="Aluri S."/>
            <person name="Balachadran M.T."/>
            <person name="Sivarajan S.R."/>
            <person name="Patrignani A."/>
            <person name="Gruter S."/>
            <person name="Poveda L."/>
            <person name="Shimizu-Inatsugi R."/>
            <person name="Baeten J."/>
            <person name="Francoijs K.J."/>
            <person name="Nataraja K.N."/>
            <person name="Reddy Y.A.N."/>
            <person name="Phadnis S."/>
            <person name="Ravikumar R.L."/>
            <person name="Schlapbach R."/>
            <person name="Sreeman S.M."/>
            <person name="Shimizu K.K."/>
        </authorList>
    </citation>
    <scope>NUCLEOTIDE SEQUENCE</scope>
</reference>
<name>A0AAV5CZ23_ELECO</name>
<evidence type="ECO:0000256" key="4">
    <source>
        <dbReference type="ARBA" id="ARBA00023002"/>
    </source>
</evidence>
<keyword evidence="9" id="KW-1185">Reference proteome</keyword>
<evidence type="ECO:0000256" key="7">
    <source>
        <dbReference type="RuleBase" id="RU000461"/>
    </source>
</evidence>
<reference evidence="8" key="2">
    <citation type="submission" date="2021-12" db="EMBL/GenBank/DDBJ databases">
        <title>Resequencing data analysis of finger millet.</title>
        <authorList>
            <person name="Hatakeyama M."/>
            <person name="Aluri S."/>
            <person name="Balachadran M.T."/>
            <person name="Sivarajan S.R."/>
            <person name="Poveda L."/>
            <person name="Shimizu-Inatsugi R."/>
            <person name="Schlapbach R."/>
            <person name="Sreeman S.M."/>
            <person name="Shimizu K.K."/>
        </authorList>
    </citation>
    <scope>NUCLEOTIDE SEQUENCE</scope>
</reference>
<dbReference type="SUPFAM" id="SSF48264">
    <property type="entry name" value="Cytochrome P450"/>
    <property type="match status" value="1"/>
</dbReference>
<protein>
    <submittedName>
        <fullName evidence="8">Uncharacterized protein</fullName>
    </submittedName>
</protein>
<dbReference type="GO" id="GO:0005506">
    <property type="term" value="F:iron ion binding"/>
    <property type="evidence" value="ECO:0007669"/>
    <property type="project" value="InterPro"/>
</dbReference>
<evidence type="ECO:0000256" key="6">
    <source>
        <dbReference type="PIRSR" id="PIRSR602401-1"/>
    </source>
</evidence>
<comment type="similarity">
    <text evidence="1 7">Belongs to the cytochrome P450 family.</text>
</comment>
<keyword evidence="4 7" id="KW-0560">Oxidoreductase</keyword>
<keyword evidence="7" id="KW-0503">Monooxygenase</keyword>
<dbReference type="CDD" id="cd11073">
    <property type="entry name" value="CYP76-like"/>
    <property type="match status" value="1"/>
</dbReference>
<dbReference type="EMBL" id="BQKI01000010">
    <property type="protein sequence ID" value="GJN03722.1"/>
    <property type="molecule type" value="Genomic_DNA"/>
</dbReference>
<gene>
    <name evidence="8" type="primary">ga21198</name>
    <name evidence="8" type="ORF">PR202_ga21198</name>
</gene>
<keyword evidence="5 6" id="KW-0408">Iron</keyword>
<evidence type="ECO:0000256" key="5">
    <source>
        <dbReference type="ARBA" id="ARBA00023004"/>
    </source>
</evidence>
<evidence type="ECO:0000313" key="8">
    <source>
        <dbReference type="EMBL" id="GJN03722.1"/>
    </source>
</evidence>
<dbReference type="AlphaFoldDB" id="A0AAV5CZ23"/>
<feature type="binding site" description="axial binding residue" evidence="6">
    <location>
        <position position="441"/>
    </location>
    <ligand>
        <name>heme</name>
        <dbReference type="ChEBI" id="CHEBI:30413"/>
    </ligand>
    <ligandPart>
        <name>Fe</name>
        <dbReference type="ChEBI" id="CHEBI:18248"/>
    </ligandPart>
</feature>
<dbReference type="Proteomes" id="UP001054889">
    <property type="component" value="Unassembled WGS sequence"/>
</dbReference>
<dbReference type="InterPro" id="IPR001128">
    <property type="entry name" value="Cyt_P450"/>
</dbReference>
<dbReference type="GO" id="GO:0051502">
    <property type="term" value="P:diterpene phytoalexin biosynthetic process"/>
    <property type="evidence" value="ECO:0007669"/>
    <property type="project" value="UniProtKB-ARBA"/>
</dbReference>
<proteinExistence type="inferred from homology"/>
<dbReference type="PANTHER" id="PTHR47950">
    <property type="entry name" value="CYTOCHROME P450, FAMILY 76, SUBFAMILY C, POLYPEPTIDE 5-RELATED"/>
    <property type="match status" value="1"/>
</dbReference>
<accession>A0AAV5CZ23</accession>
<dbReference type="InterPro" id="IPR002401">
    <property type="entry name" value="Cyt_P450_E_grp-I"/>
</dbReference>
<dbReference type="PROSITE" id="PS00086">
    <property type="entry name" value="CYTOCHROME_P450"/>
    <property type="match status" value="1"/>
</dbReference>
<evidence type="ECO:0000256" key="3">
    <source>
        <dbReference type="ARBA" id="ARBA00022821"/>
    </source>
</evidence>
<dbReference type="FunFam" id="1.10.630.10:FF:000007">
    <property type="entry name" value="Cytochrome P450 76C4"/>
    <property type="match status" value="1"/>
</dbReference>
<keyword evidence="2 6" id="KW-0479">Metal-binding</keyword>
<dbReference type="Pfam" id="PF00067">
    <property type="entry name" value="p450"/>
    <property type="match status" value="1"/>
</dbReference>
<dbReference type="InterPro" id="IPR017972">
    <property type="entry name" value="Cyt_P450_CS"/>
</dbReference>
<dbReference type="PANTHER" id="PTHR47950:SF48">
    <property type="entry name" value="CYTOCHROME P450 FAMILY PROTEIN, EXPRESSED"/>
    <property type="match status" value="1"/>
</dbReference>